<dbReference type="PROSITE" id="PS51450">
    <property type="entry name" value="LRR"/>
    <property type="match status" value="1"/>
</dbReference>
<dbReference type="InterPro" id="IPR032675">
    <property type="entry name" value="LRR_dom_sf"/>
</dbReference>
<dbReference type="Gene3D" id="3.80.10.10">
    <property type="entry name" value="Ribonuclease Inhibitor"/>
    <property type="match status" value="1"/>
</dbReference>
<feature type="region of interest" description="Disordered" evidence="3">
    <location>
        <begin position="284"/>
        <end position="317"/>
    </location>
</feature>
<feature type="compositionally biased region" description="Basic residues" evidence="3">
    <location>
        <begin position="306"/>
        <end position="317"/>
    </location>
</feature>
<keyword evidence="5" id="KW-1185">Reference proteome</keyword>
<accession>A0A8I3WUC5</accession>
<reference evidence="4 5" key="1">
    <citation type="submission" date="2009-03" db="EMBL/GenBank/DDBJ databases">
        <authorList>
            <person name="Warren W."/>
            <person name="Ye L."/>
            <person name="Minx P."/>
            <person name="Worley K."/>
            <person name="Gibbs R."/>
            <person name="Wilson R.K."/>
        </authorList>
    </citation>
    <scope>NUCLEOTIDE SEQUENCE [LARGE SCALE GENOMIC DNA]</scope>
</reference>
<dbReference type="InterPro" id="IPR003591">
    <property type="entry name" value="Leu-rich_rpt_typical-subtyp"/>
</dbReference>
<dbReference type="GeneTree" id="ENSGT00390000007203"/>
<name>A0A8I3WUC5_CALJA</name>
<dbReference type="InterPro" id="IPR050216">
    <property type="entry name" value="LRR_domain-containing"/>
</dbReference>
<dbReference type="InterPro" id="IPR001611">
    <property type="entry name" value="Leu-rich_rpt"/>
</dbReference>
<dbReference type="SUPFAM" id="SSF52058">
    <property type="entry name" value="L domain-like"/>
    <property type="match status" value="1"/>
</dbReference>
<evidence type="ECO:0000313" key="5">
    <source>
        <dbReference type="Proteomes" id="UP000008225"/>
    </source>
</evidence>
<proteinExistence type="predicted"/>
<dbReference type="Pfam" id="PF13855">
    <property type="entry name" value="LRR_8"/>
    <property type="match status" value="1"/>
</dbReference>
<dbReference type="Proteomes" id="UP000008225">
    <property type="component" value="Chromosome 12"/>
</dbReference>
<organism evidence="4 5">
    <name type="scientific">Callithrix jacchus</name>
    <name type="common">White-tufted-ear marmoset</name>
    <name type="synonym">Simia Jacchus</name>
    <dbReference type="NCBI Taxonomy" id="9483"/>
    <lineage>
        <taxon>Eukaryota</taxon>
        <taxon>Metazoa</taxon>
        <taxon>Chordata</taxon>
        <taxon>Craniata</taxon>
        <taxon>Vertebrata</taxon>
        <taxon>Euteleostomi</taxon>
        <taxon>Mammalia</taxon>
        <taxon>Eutheria</taxon>
        <taxon>Euarchontoglires</taxon>
        <taxon>Primates</taxon>
        <taxon>Haplorrhini</taxon>
        <taxon>Platyrrhini</taxon>
        <taxon>Cebidae</taxon>
        <taxon>Callitrichinae</taxon>
        <taxon>Callithrix</taxon>
        <taxon>Callithrix</taxon>
    </lineage>
</organism>
<sequence>MALAICSVSSQFRGCQGHRKGRDTTYGASGFRLCQRLVVETETCSVNSRAPALEEVSPAPEAARSPGSSLSDSFVYCFHILRVQDWFFFFSFFNLHGSGCWWFLWKWFLDISCFKSQFVDKTCSALPFPRKQLHLQRNALRVIPQDFFQLLPNLTWLDLRHNRIEALPSGIGSHKQVSDTERPEPEALPPGIPSTARRAEGIGGYPALPAEAGSRTLSPWKSSFSRRKTASSRSILPDLSSPHQMAIQAKRVEDSRAAALLELREKQGLMEQRRREKRALQAWREQAQRMRKRKEELSKLLPPRRSMVRRPRVVSRP</sequence>
<protein>
    <recommendedName>
        <fullName evidence="6">Leucine rich repeat containing 27</fullName>
    </recommendedName>
</protein>
<keyword evidence="2" id="KW-0677">Repeat</keyword>
<evidence type="ECO:0000256" key="2">
    <source>
        <dbReference type="ARBA" id="ARBA00022737"/>
    </source>
</evidence>
<reference evidence="4" key="3">
    <citation type="submission" date="2025-09" db="UniProtKB">
        <authorList>
            <consortium name="Ensembl"/>
        </authorList>
    </citation>
    <scope>IDENTIFICATION</scope>
</reference>
<evidence type="ECO:0000313" key="4">
    <source>
        <dbReference type="Ensembl" id="ENSCJAP00000081722.1"/>
    </source>
</evidence>
<feature type="compositionally biased region" description="Basic and acidic residues" evidence="3">
    <location>
        <begin position="176"/>
        <end position="185"/>
    </location>
</feature>
<evidence type="ECO:0000256" key="1">
    <source>
        <dbReference type="ARBA" id="ARBA00022614"/>
    </source>
</evidence>
<reference evidence="4" key="2">
    <citation type="submission" date="2025-08" db="UniProtKB">
        <authorList>
            <consortium name="Ensembl"/>
        </authorList>
    </citation>
    <scope>IDENTIFICATION</scope>
</reference>
<dbReference type="PANTHER" id="PTHR48051">
    <property type="match status" value="1"/>
</dbReference>
<dbReference type="Ensembl" id="ENSCJAT00000119705.1">
    <property type="protein sequence ID" value="ENSCJAP00000081722.1"/>
    <property type="gene ID" value="ENSCJAG00000082205.1"/>
</dbReference>
<keyword evidence="1" id="KW-0433">Leucine-rich repeat</keyword>
<evidence type="ECO:0008006" key="6">
    <source>
        <dbReference type="Google" id="ProtNLM"/>
    </source>
</evidence>
<feature type="region of interest" description="Disordered" evidence="3">
    <location>
        <begin position="171"/>
        <end position="193"/>
    </location>
</feature>
<dbReference type="AlphaFoldDB" id="A0A8I3WUC5"/>
<dbReference type="SMART" id="SM00369">
    <property type="entry name" value="LRR_TYP"/>
    <property type="match status" value="2"/>
</dbReference>
<evidence type="ECO:0000256" key="3">
    <source>
        <dbReference type="SAM" id="MobiDB-lite"/>
    </source>
</evidence>
<dbReference type="PANTHER" id="PTHR48051:SF35">
    <property type="entry name" value="LEUCINE-RICH REPEAT-CONTAINING PROTEIN 27"/>
    <property type="match status" value="1"/>
</dbReference>
<dbReference type="GO" id="GO:0005737">
    <property type="term" value="C:cytoplasm"/>
    <property type="evidence" value="ECO:0007669"/>
    <property type="project" value="TreeGrafter"/>
</dbReference>